<dbReference type="EMBL" id="NEVH01019070">
    <property type="protein sequence ID" value="PNF22998.1"/>
    <property type="molecule type" value="Genomic_DNA"/>
</dbReference>
<sequence length="64" mass="7127">MPKLFTMACQIIEELAGKKLLTYQLQKCLNITPPAPKAAAVPIQFISTITSGIRQQLTYLTQTF</sequence>
<evidence type="ECO:0000313" key="2">
    <source>
        <dbReference type="Proteomes" id="UP000235965"/>
    </source>
</evidence>
<dbReference type="InParanoid" id="A0A2J7Q337"/>
<name>A0A2J7Q337_9NEOP</name>
<reference evidence="1 2" key="1">
    <citation type="submission" date="2017-12" db="EMBL/GenBank/DDBJ databases">
        <title>Hemimetabolous genomes reveal molecular basis of termite eusociality.</title>
        <authorList>
            <person name="Harrison M.C."/>
            <person name="Jongepier E."/>
            <person name="Robertson H.M."/>
            <person name="Arning N."/>
            <person name="Bitard-Feildel T."/>
            <person name="Chao H."/>
            <person name="Childers C.P."/>
            <person name="Dinh H."/>
            <person name="Doddapaneni H."/>
            <person name="Dugan S."/>
            <person name="Gowin J."/>
            <person name="Greiner C."/>
            <person name="Han Y."/>
            <person name="Hu H."/>
            <person name="Hughes D.S.T."/>
            <person name="Huylmans A.-K."/>
            <person name="Kemena C."/>
            <person name="Kremer L.P.M."/>
            <person name="Lee S.L."/>
            <person name="Lopez-Ezquerra A."/>
            <person name="Mallet L."/>
            <person name="Monroy-Kuhn J.M."/>
            <person name="Moser A."/>
            <person name="Murali S.C."/>
            <person name="Muzny D.M."/>
            <person name="Otani S."/>
            <person name="Piulachs M.-D."/>
            <person name="Poelchau M."/>
            <person name="Qu J."/>
            <person name="Schaub F."/>
            <person name="Wada-Katsumata A."/>
            <person name="Worley K.C."/>
            <person name="Xie Q."/>
            <person name="Ylla G."/>
            <person name="Poulsen M."/>
            <person name="Gibbs R.A."/>
            <person name="Schal C."/>
            <person name="Richards S."/>
            <person name="Belles X."/>
            <person name="Korb J."/>
            <person name="Bornberg-Bauer E."/>
        </authorList>
    </citation>
    <scope>NUCLEOTIDE SEQUENCE [LARGE SCALE GENOMIC DNA]</scope>
    <source>
        <tissue evidence="1">Whole body</tissue>
    </source>
</reference>
<gene>
    <name evidence="1" type="ORF">B7P43_G10385</name>
</gene>
<proteinExistence type="predicted"/>
<protein>
    <submittedName>
        <fullName evidence="1">Uncharacterized protein</fullName>
    </submittedName>
</protein>
<organism evidence="1 2">
    <name type="scientific">Cryptotermes secundus</name>
    <dbReference type="NCBI Taxonomy" id="105785"/>
    <lineage>
        <taxon>Eukaryota</taxon>
        <taxon>Metazoa</taxon>
        <taxon>Ecdysozoa</taxon>
        <taxon>Arthropoda</taxon>
        <taxon>Hexapoda</taxon>
        <taxon>Insecta</taxon>
        <taxon>Pterygota</taxon>
        <taxon>Neoptera</taxon>
        <taxon>Polyneoptera</taxon>
        <taxon>Dictyoptera</taxon>
        <taxon>Blattodea</taxon>
        <taxon>Blattoidea</taxon>
        <taxon>Termitoidae</taxon>
        <taxon>Kalotermitidae</taxon>
        <taxon>Cryptotermitinae</taxon>
        <taxon>Cryptotermes</taxon>
    </lineage>
</organism>
<dbReference type="Proteomes" id="UP000235965">
    <property type="component" value="Unassembled WGS sequence"/>
</dbReference>
<evidence type="ECO:0000313" key="1">
    <source>
        <dbReference type="EMBL" id="PNF22998.1"/>
    </source>
</evidence>
<accession>A0A2J7Q337</accession>
<comment type="caution">
    <text evidence="1">The sequence shown here is derived from an EMBL/GenBank/DDBJ whole genome shotgun (WGS) entry which is preliminary data.</text>
</comment>
<keyword evidence="2" id="KW-1185">Reference proteome</keyword>
<dbReference type="AlphaFoldDB" id="A0A2J7Q337"/>